<evidence type="ECO:0000313" key="3">
    <source>
        <dbReference type="Proteomes" id="UP001560685"/>
    </source>
</evidence>
<reference evidence="2 3" key="1">
    <citation type="submission" date="2024-05" db="EMBL/GenBank/DDBJ databases">
        <title>Three bacterial strains, DH-69, EH-24, and ECK-19 isolated from coastal sediments.</title>
        <authorList>
            <person name="Ye Y.-Q."/>
            <person name="Du Z.-J."/>
        </authorList>
    </citation>
    <scope>NUCLEOTIDE SEQUENCE [LARGE SCALE GENOMIC DNA]</scope>
    <source>
        <strain evidence="2 3">ECK-19</strain>
    </source>
</reference>
<dbReference type="Proteomes" id="UP001560685">
    <property type="component" value="Unassembled WGS sequence"/>
</dbReference>
<name>A0ABV3Z641_9PROT</name>
<proteinExistence type="predicted"/>
<keyword evidence="1" id="KW-0472">Membrane</keyword>
<keyword evidence="1" id="KW-0812">Transmembrane</keyword>
<evidence type="ECO:0000313" key="2">
    <source>
        <dbReference type="EMBL" id="MEX6634281.1"/>
    </source>
</evidence>
<gene>
    <name evidence="2" type="ORF">ABFZ84_12070</name>
</gene>
<dbReference type="RefSeq" id="WP_369314267.1">
    <property type="nucleotide sequence ID" value="NZ_JBEHZE010000001.1"/>
</dbReference>
<keyword evidence="3" id="KW-1185">Reference proteome</keyword>
<feature type="transmembrane region" description="Helical" evidence="1">
    <location>
        <begin position="66"/>
        <end position="83"/>
    </location>
</feature>
<sequence length="189" mass="21097">MSVKLTERTNSFIQHVEGSLVRQCFRFLGFITSVVGLVSLIHGALGNSISSQFDGLVIGTIEVYRILRDIIISGIATGLAALINFSRSRFDLPAPLPWIEWRAYYGDVVILFSLSIAAVWRTFQDKQGIKFLIFQTMKSLKREGNDFPILPLLKGGIVLISLYLLHFLSIFIGAVIFLLVSYAENKLGL</sequence>
<feature type="transmembrane region" description="Helical" evidence="1">
    <location>
        <begin position="103"/>
        <end position="123"/>
    </location>
</feature>
<comment type="caution">
    <text evidence="2">The sequence shown here is derived from an EMBL/GenBank/DDBJ whole genome shotgun (WGS) entry which is preliminary data.</text>
</comment>
<dbReference type="EMBL" id="JBEHZE010000001">
    <property type="protein sequence ID" value="MEX6634281.1"/>
    <property type="molecule type" value="Genomic_DNA"/>
</dbReference>
<feature type="transmembrane region" description="Helical" evidence="1">
    <location>
        <begin position="27"/>
        <end position="45"/>
    </location>
</feature>
<evidence type="ECO:0000256" key="1">
    <source>
        <dbReference type="SAM" id="Phobius"/>
    </source>
</evidence>
<organism evidence="2 3">
    <name type="scientific">Hyphococcus lacteus</name>
    <dbReference type="NCBI Taxonomy" id="3143536"/>
    <lineage>
        <taxon>Bacteria</taxon>
        <taxon>Pseudomonadati</taxon>
        <taxon>Pseudomonadota</taxon>
        <taxon>Alphaproteobacteria</taxon>
        <taxon>Parvularculales</taxon>
        <taxon>Parvularculaceae</taxon>
        <taxon>Hyphococcus</taxon>
    </lineage>
</organism>
<accession>A0ABV3Z641</accession>
<protein>
    <submittedName>
        <fullName evidence="2">Uncharacterized protein</fullName>
    </submittedName>
</protein>
<keyword evidence="1" id="KW-1133">Transmembrane helix</keyword>
<feature type="transmembrane region" description="Helical" evidence="1">
    <location>
        <begin position="157"/>
        <end position="183"/>
    </location>
</feature>